<gene>
    <name evidence="2" type="ORF">FKW77_005357</name>
</gene>
<dbReference type="OrthoDB" id="4331333at2759"/>
<evidence type="ECO:0000313" key="2">
    <source>
        <dbReference type="EMBL" id="QDS71539.1"/>
    </source>
</evidence>
<accession>A0A517L7C6</accession>
<evidence type="ECO:0000313" key="3">
    <source>
        <dbReference type="Proteomes" id="UP000316270"/>
    </source>
</evidence>
<proteinExistence type="predicted"/>
<feature type="compositionally biased region" description="Basic and acidic residues" evidence="1">
    <location>
        <begin position="24"/>
        <end position="35"/>
    </location>
</feature>
<reference evidence="2 3" key="1">
    <citation type="submission" date="2019-07" db="EMBL/GenBank/DDBJ databases">
        <title>Finished genome of Venturia effusa.</title>
        <authorList>
            <person name="Young C.A."/>
            <person name="Cox M.P."/>
            <person name="Ganley A.R.D."/>
            <person name="David W.J."/>
        </authorList>
    </citation>
    <scope>NUCLEOTIDE SEQUENCE [LARGE SCALE GENOMIC DNA]</scope>
    <source>
        <strain evidence="3">albino</strain>
    </source>
</reference>
<sequence length="80" mass="8175">MALNGASHNPMGEPTGNVSGPPPKLDESTKSELLDSSKQQPTADASAKSDDSSVPPEVKKAEKGDKSEAQVEGGQSLNPS</sequence>
<dbReference type="Proteomes" id="UP000316270">
    <property type="component" value="Chromosome 6"/>
</dbReference>
<evidence type="ECO:0000256" key="1">
    <source>
        <dbReference type="SAM" id="MobiDB-lite"/>
    </source>
</evidence>
<feature type="region of interest" description="Disordered" evidence="1">
    <location>
        <begin position="1"/>
        <end position="80"/>
    </location>
</feature>
<keyword evidence="3" id="KW-1185">Reference proteome</keyword>
<dbReference type="EMBL" id="CP042190">
    <property type="protein sequence ID" value="QDS71539.1"/>
    <property type="molecule type" value="Genomic_DNA"/>
</dbReference>
<protein>
    <submittedName>
        <fullName evidence="2">Uncharacterized protein</fullName>
    </submittedName>
</protein>
<feature type="compositionally biased region" description="Basic and acidic residues" evidence="1">
    <location>
        <begin position="47"/>
        <end position="69"/>
    </location>
</feature>
<dbReference type="AlphaFoldDB" id="A0A517L7C6"/>
<name>A0A517L7C6_9PEZI</name>
<organism evidence="2 3">
    <name type="scientific">Venturia effusa</name>
    <dbReference type="NCBI Taxonomy" id="50376"/>
    <lineage>
        <taxon>Eukaryota</taxon>
        <taxon>Fungi</taxon>
        <taxon>Dikarya</taxon>
        <taxon>Ascomycota</taxon>
        <taxon>Pezizomycotina</taxon>
        <taxon>Dothideomycetes</taxon>
        <taxon>Pleosporomycetidae</taxon>
        <taxon>Venturiales</taxon>
        <taxon>Venturiaceae</taxon>
        <taxon>Venturia</taxon>
    </lineage>
</organism>